<protein>
    <submittedName>
        <fullName evidence="2">Uncharacterized protein</fullName>
    </submittedName>
</protein>
<keyword evidence="1" id="KW-0732">Signal</keyword>
<sequence>MRVIVAAICLILTCNCLVAHPRGGGGSPPTATEIPDSLFEQAIACIKRFDYDK</sequence>
<gene>
    <name evidence="2" type="ORF">RVH45_19590</name>
</gene>
<comment type="caution">
    <text evidence="2">The sequence shown here is derived from an EMBL/GenBank/DDBJ whole genome shotgun (WGS) entry which is preliminary data.</text>
</comment>
<feature type="chain" id="PRO_5042254086" evidence="1">
    <location>
        <begin position="20"/>
        <end position="53"/>
    </location>
</feature>
<feature type="signal peptide" evidence="1">
    <location>
        <begin position="1"/>
        <end position="19"/>
    </location>
</feature>
<dbReference type="EMBL" id="JAWDEV010000012">
    <property type="protein sequence ID" value="MDU0272047.1"/>
    <property type="molecule type" value="Genomic_DNA"/>
</dbReference>
<proteinExistence type="predicted"/>
<reference evidence="2" key="1">
    <citation type="submission" date="2023-10" db="EMBL/GenBank/DDBJ databases">
        <title>Genome of Potential pathogenic bacteria in Crohn's disease.</title>
        <authorList>
            <person name="Rodriguez-Palacios A."/>
        </authorList>
    </citation>
    <scope>NUCLEOTIDE SEQUENCE</scope>
    <source>
        <strain evidence="2">CavFT-hAR62</strain>
    </source>
</reference>
<dbReference type="Proteomes" id="UP001181086">
    <property type="component" value="Unassembled WGS sequence"/>
</dbReference>
<evidence type="ECO:0000313" key="3">
    <source>
        <dbReference type="Proteomes" id="UP001181086"/>
    </source>
</evidence>
<evidence type="ECO:0000256" key="1">
    <source>
        <dbReference type="SAM" id="SignalP"/>
    </source>
</evidence>
<name>A0AAE4S1P9_9BACT</name>
<evidence type="ECO:0000313" key="2">
    <source>
        <dbReference type="EMBL" id="MDU0272047.1"/>
    </source>
</evidence>
<dbReference type="AlphaFoldDB" id="A0AAE4S1P9"/>
<organism evidence="2 3">
    <name type="scientific">Phocaeicola dorei</name>
    <dbReference type="NCBI Taxonomy" id="357276"/>
    <lineage>
        <taxon>Bacteria</taxon>
        <taxon>Pseudomonadati</taxon>
        <taxon>Bacteroidota</taxon>
        <taxon>Bacteroidia</taxon>
        <taxon>Bacteroidales</taxon>
        <taxon>Bacteroidaceae</taxon>
        <taxon>Phocaeicola</taxon>
    </lineage>
</organism>
<accession>A0AAE4S1P9</accession>
<dbReference type="RefSeq" id="WP_195493862.1">
    <property type="nucleotide sequence ID" value="NZ_BAABZF010000001.1"/>
</dbReference>